<proteinExistence type="predicted"/>
<keyword evidence="5" id="KW-0539">Nucleus</keyword>
<dbReference type="InterPro" id="IPR004827">
    <property type="entry name" value="bZIP"/>
</dbReference>
<evidence type="ECO:0000256" key="6">
    <source>
        <dbReference type="SAM" id="MobiDB-lite"/>
    </source>
</evidence>
<evidence type="ECO:0000256" key="1">
    <source>
        <dbReference type="ARBA" id="ARBA00004123"/>
    </source>
</evidence>
<protein>
    <recommendedName>
        <fullName evidence="7">BZIP domain-containing protein</fullName>
    </recommendedName>
</protein>
<name>A0AAD4S497_9MAGN</name>
<dbReference type="GO" id="GO:0005634">
    <property type="term" value="C:nucleus"/>
    <property type="evidence" value="ECO:0007669"/>
    <property type="project" value="UniProtKB-SubCell"/>
</dbReference>
<reference evidence="8" key="1">
    <citation type="submission" date="2022-04" db="EMBL/GenBank/DDBJ databases">
        <title>A functionally conserved STORR gene fusion in Papaver species that diverged 16.8 million years ago.</title>
        <authorList>
            <person name="Catania T."/>
        </authorList>
    </citation>
    <scope>NUCLEOTIDE SEQUENCE</scope>
    <source>
        <strain evidence="8">S-188037</strain>
    </source>
</reference>
<dbReference type="InterPro" id="IPR045314">
    <property type="entry name" value="bZIP_plant_GBF1"/>
</dbReference>
<dbReference type="GO" id="GO:0045893">
    <property type="term" value="P:positive regulation of DNA-templated transcription"/>
    <property type="evidence" value="ECO:0007669"/>
    <property type="project" value="TreeGrafter"/>
</dbReference>
<dbReference type="SMART" id="SM00338">
    <property type="entry name" value="BRLZ"/>
    <property type="match status" value="1"/>
</dbReference>
<dbReference type="Gene3D" id="1.20.5.170">
    <property type="match status" value="1"/>
</dbReference>
<evidence type="ECO:0000313" key="9">
    <source>
        <dbReference type="Proteomes" id="UP001202328"/>
    </source>
</evidence>
<evidence type="ECO:0000256" key="2">
    <source>
        <dbReference type="ARBA" id="ARBA00023015"/>
    </source>
</evidence>
<feature type="region of interest" description="Disordered" evidence="6">
    <location>
        <begin position="1"/>
        <end position="61"/>
    </location>
</feature>
<dbReference type="PANTHER" id="PTHR45764">
    <property type="entry name" value="BZIP TRANSCRIPTION FACTOR 44"/>
    <property type="match status" value="1"/>
</dbReference>
<evidence type="ECO:0000313" key="8">
    <source>
        <dbReference type="EMBL" id="KAI3861667.1"/>
    </source>
</evidence>
<accession>A0AAD4S497</accession>
<keyword evidence="9" id="KW-1185">Reference proteome</keyword>
<evidence type="ECO:0000259" key="7">
    <source>
        <dbReference type="PROSITE" id="PS50217"/>
    </source>
</evidence>
<keyword evidence="2" id="KW-0805">Transcription regulation</keyword>
<keyword evidence="3" id="KW-0238">DNA-binding</keyword>
<dbReference type="CDD" id="cd14702">
    <property type="entry name" value="bZIP_plant_GBF1"/>
    <property type="match status" value="1"/>
</dbReference>
<dbReference type="EMBL" id="JAJJMB010014260">
    <property type="protein sequence ID" value="KAI3861667.1"/>
    <property type="molecule type" value="Genomic_DNA"/>
</dbReference>
<feature type="compositionally biased region" description="Low complexity" evidence="6">
    <location>
        <begin position="1"/>
        <end position="17"/>
    </location>
</feature>
<dbReference type="GO" id="GO:0000976">
    <property type="term" value="F:transcription cis-regulatory region binding"/>
    <property type="evidence" value="ECO:0007669"/>
    <property type="project" value="TreeGrafter"/>
</dbReference>
<gene>
    <name evidence="8" type="ORF">MKW98_000619</name>
</gene>
<dbReference type="InterPro" id="IPR046347">
    <property type="entry name" value="bZIP_sf"/>
</dbReference>
<dbReference type="SUPFAM" id="SSF57959">
    <property type="entry name" value="Leucine zipper domain"/>
    <property type="match status" value="1"/>
</dbReference>
<sequence>MASSSTTTGSGTSSGGSLDTTLHKSGSEGDLQQHVEMDQRKRKRMLSNRESARRSRMRKQKHLDELMDQVTQIRKENNQILTSVNLTTQHFLNIESENSILRAQMDELNNRLQSLTEISHYLTANNNNNNSLNNNIGNIGFDYQTDFMNPNYQNYYNQQQQHPIMVNTIHDMNPWNMPSSYLSQPIMASADMFQY</sequence>
<dbReference type="Proteomes" id="UP001202328">
    <property type="component" value="Unassembled WGS sequence"/>
</dbReference>
<evidence type="ECO:0000256" key="3">
    <source>
        <dbReference type="ARBA" id="ARBA00023125"/>
    </source>
</evidence>
<feature type="domain" description="BZIP" evidence="7">
    <location>
        <begin position="38"/>
        <end position="101"/>
    </location>
</feature>
<dbReference type="Pfam" id="PF00170">
    <property type="entry name" value="bZIP_1"/>
    <property type="match status" value="1"/>
</dbReference>
<dbReference type="PROSITE" id="PS00036">
    <property type="entry name" value="BZIP_BASIC"/>
    <property type="match status" value="1"/>
</dbReference>
<organism evidence="8 9">
    <name type="scientific">Papaver atlanticum</name>
    <dbReference type="NCBI Taxonomy" id="357466"/>
    <lineage>
        <taxon>Eukaryota</taxon>
        <taxon>Viridiplantae</taxon>
        <taxon>Streptophyta</taxon>
        <taxon>Embryophyta</taxon>
        <taxon>Tracheophyta</taxon>
        <taxon>Spermatophyta</taxon>
        <taxon>Magnoliopsida</taxon>
        <taxon>Ranunculales</taxon>
        <taxon>Papaveraceae</taxon>
        <taxon>Papaveroideae</taxon>
        <taxon>Papaver</taxon>
    </lineage>
</organism>
<evidence type="ECO:0000256" key="4">
    <source>
        <dbReference type="ARBA" id="ARBA00023163"/>
    </source>
</evidence>
<evidence type="ECO:0000256" key="5">
    <source>
        <dbReference type="ARBA" id="ARBA00023242"/>
    </source>
</evidence>
<dbReference type="GO" id="GO:0003700">
    <property type="term" value="F:DNA-binding transcription factor activity"/>
    <property type="evidence" value="ECO:0007669"/>
    <property type="project" value="InterPro"/>
</dbReference>
<dbReference type="FunFam" id="1.20.5.170:FF:000020">
    <property type="entry name" value="BZIP transcription factor"/>
    <property type="match status" value="1"/>
</dbReference>
<keyword evidence="4" id="KW-0804">Transcription</keyword>
<feature type="compositionally biased region" description="Basic and acidic residues" evidence="6">
    <location>
        <begin position="21"/>
        <end position="39"/>
    </location>
</feature>
<dbReference type="GO" id="GO:0046982">
    <property type="term" value="F:protein heterodimerization activity"/>
    <property type="evidence" value="ECO:0007669"/>
    <property type="project" value="UniProtKB-ARBA"/>
</dbReference>
<dbReference type="PANTHER" id="PTHR45764:SF38">
    <property type="entry name" value="BZIP TRANSCRIPTION FACTOR 44"/>
    <property type="match status" value="1"/>
</dbReference>
<dbReference type="PROSITE" id="PS50217">
    <property type="entry name" value="BZIP"/>
    <property type="match status" value="1"/>
</dbReference>
<comment type="subcellular location">
    <subcellularLocation>
        <location evidence="1">Nucleus</location>
    </subcellularLocation>
</comment>
<dbReference type="AlphaFoldDB" id="A0AAD4S497"/>
<comment type="caution">
    <text evidence="8">The sequence shown here is derived from an EMBL/GenBank/DDBJ whole genome shotgun (WGS) entry which is preliminary data.</text>
</comment>